<keyword evidence="1" id="KW-0812">Transmembrane</keyword>
<dbReference type="PANTHER" id="PTHR40278:SF1">
    <property type="entry name" value="DNA UTILIZATION PROTEIN HOFN"/>
    <property type="match status" value="1"/>
</dbReference>
<protein>
    <submittedName>
        <fullName evidence="2">PilN domain-containing protein</fullName>
    </submittedName>
</protein>
<dbReference type="RefSeq" id="WP_275420971.1">
    <property type="nucleotide sequence ID" value="NZ_CP106877.1"/>
</dbReference>
<evidence type="ECO:0000313" key="2">
    <source>
        <dbReference type="EMBL" id="WAA12839.1"/>
    </source>
</evidence>
<sequence>MIPDINLLPERDRKADAFGRVFYLLIGIWVILLIVFGYQFFQTKSDRETLQKEIDSLTLDKRILETKGNEQPTDDANRFQEAVEYVDNLPLPTSKIITELLHLLPNEHSYLTHYSYTGGNVSIETAFETLDSVATYVSKLTNSDMFQNVKVDHISTTSIETDQTETYFDVLPRYNVLITIEVYLSSLRPAGGDIDE</sequence>
<accession>A0A9E8RZ58</accession>
<evidence type="ECO:0000256" key="1">
    <source>
        <dbReference type="SAM" id="Phobius"/>
    </source>
</evidence>
<keyword evidence="1" id="KW-0472">Membrane</keyword>
<feature type="transmembrane region" description="Helical" evidence="1">
    <location>
        <begin position="21"/>
        <end position="41"/>
    </location>
</feature>
<dbReference type="Pfam" id="PF05137">
    <property type="entry name" value="PilN"/>
    <property type="match status" value="1"/>
</dbReference>
<reference evidence="2" key="1">
    <citation type="submission" date="2022-09" db="EMBL/GenBank/DDBJ databases">
        <title>Complete Genomes of Fervidibacillus albus and Fervidibacillus halotolerans isolated from tidal flat sediments.</title>
        <authorList>
            <person name="Kwon K.K."/>
            <person name="Yang S.-H."/>
            <person name="Park M.J."/>
            <person name="Oh H.-M."/>
        </authorList>
    </citation>
    <scope>NUCLEOTIDE SEQUENCE</scope>
    <source>
        <strain evidence="2">MEBiC13594</strain>
    </source>
</reference>
<keyword evidence="3" id="KW-1185">Reference proteome</keyword>
<dbReference type="InterPro" id="IPR052534">
    <property type="entry name" value="Extracell_DNA_Util/SecSys_Comp"/>
</dbReference>
<evidence type="ECO:0000313" key="3">
    <source>
        <dbReference type="Proteomes" id="UP001164726"/>
    </source>
</evidence>
<dbReference type="AlphaFoldDB" id="A0A9E8RZ58"/>
<dbReference type="PANTHER" id="PTHR40278">
    <property type="entry name" value="DNA UTILIZATION PROTEIN HOFN"/>
    <property type="match status" value="1"/>
</dbReference>
<dbReference type="EMBL" id="CP106877">
    <property type="protein sequence ID" value="WAA12839.1"/>
    <property type="molecule type" value="Genomic_DNA"/>
</dbReference>
<dbReference type="Proteomes" id="UP001164726">
    <property type="component" value="Chromosome"/>
</dbReference>
<organism evidence="2 3">
    <name type="scientific">Fervidibacillus halotolerans</name>
    <dbReference type="NCBI Taxonomy" id="2980027"/>
    <lineage>
        <taxon>Bacteria</taxon>
        <taxon>Bacillati</taxon>
        <taxon>Bacillota</taxon>
        <taxon>Bacilli</taxon>
        <taxon>Bacillales</taxon>
        <taxon>Bacillaceae</taxon>
        <taxon>Fervidibacillus</taxon>
    </lineage>
</organism>
<keyword evidence="1" id="KW-1133">Transmembrane helix</keyword>
<dbReference type="InterPro" id="IPR007813">
    <property type="entry name" value="PilN"/>
</dbReference>
<name>A0A9E8RZ58_9BACI</name>
<proteinExistence type="predicted"/>
<gene>
    <name evidence="2" type="ORF">OE105_01455</name>
</gene>
<dbReference type="KEGG" id="fhl:OE105_01455"/>